<dbReference type="KEGG" id="bvs:BARVI_10650"/>
<dbReference type="Proteomes" id="UP000018901">
    <property type="component" value="Chromosome"/>
</dbReference>
<proteinExistence type="predicted"/>
<dbReference type="EMBL" id="CP007034">
    <property type="protein sequence ID" value="AHF13932.1"/>
    <property type="molecule type" value="Genomic_DNA"/>
</dbReference>
<dbReference type="STRING" id="880074.BARVI_10650"/>
<keyword evidence="2" id="KW-1185">Reference proteome</keyword>
<evidence type="ECO:0000313" key="2">
    <source>
        <dbReference type="Proteomes" id="UP000018901"/>
    </source>
</evidence>
<dbReference type="AlphaFoldDB" id="W0ET25"/>
<accession>W0ET25</accession>
<reference evidence="1 2" key="1">
    <citation type="submission" date="2013-12" db="EMBL/GenBank/DDBJ databases">
        <authorList>
            <consortium name="DOE Joint Genome Institute"/>
            <person name="Eisen J."/>
            <person name="Huntemann M."/>
            <person name="Han J."/>
            <person name="Chen A."/>
            <person name="Kyrpides N."/>
            <person name="Mavromatis K."/>
            <person name="Markowitz V."/>
            <person name="Palaniappan K."/>
            <person name="Ivanova N."/>
            <person name="Schaumberg A."/>
            <person name="Pati A."/>
            <person name="Liolios K."/>
            <person name="Nordberg H.P."/>
            <person name="Cantor M.N."/>
            <person name="Hua S.X."/>
            <person name="Woyke T."/>
        </authorList>
    </citation>
    <scope>NUCLEOTIDE SEQUENCE [LARGE SCALE GENOMIC DNA]</scope>
    <source>
        <strain evidence="2">DSM 18177</strain>
    </source>
</reference>
<dbReference type="Gene3D" id="2.60.40.10">
    <property type="entry name" value="Immunoglobulins"/>
    <property type="match status" value="1"/>
</dbReference>
<gene>
    <name evidence="1" type="ORF">BARVI_10650</name>
</gene>
<organism evidence="1 2">
    <name type="scientific">Barnesiella viscericola DSM 18177</name>
    <dbReference type="NCBI Taxonomy" id="880074"/>
    <lineage>
        <taxon>Bacteria</taxon>
        <taxon>Pseudomonadati</taxon>
        <taxon>Bacteroidota</taxon>
        <taxon>Bacteroidia</taxon>
        <taxon>Bacteroidales</taxon>
        <taxon>Barnesiellaceae</taxon>
        <taxon>Barnesiella</taxon>
    </lineage>
</organism>
<evidence type="ECO:0000313" key="1">
    <source>
        <dbReference type="EMBL" id="AHF13932.1"/>
    </source>
</evidence>
<dbReference type="InterPro" id="IPR013783">
    <property type="entry name" value="Ig-like_fold"/>
</dbReference>
<protein>
    <submittedName>
        <fullName evidence="1">Uncharacterized protein</fullName>
    </submittedName>
</protein>
<name>W0ET25_9BACT</name>
<dbReference type="HOGENOM" id="CLU_620632_0_0_10"/>
<sequence length="441" mass="50274">MVNDNGVYSLYIDELSSVYTFKICTEDYSLQYGSTDTFEFDVPMACINAYGNNFRVKQINGNSTTVYGATLLFDYSNPSAPTLTVCPDIYLAGDVTDWSNHKKGYRFIKEGDSYVLRTKDLNGRFKIVAAVAPEWDAQYGGVASIKSGRTYQLQRDGCDMTIENPLGDIELVFNKVNNRLTVNKFSDISGNLTYYLTGDFNNWNPHDERMRFIGSEGIYELKIPRLTGEFKITTPDWKWQFGSMVKGIKYNEVIPLESAQNECNMYFEEPIAQEVAITLDMNNLTLSCIGMPMLYLVGDFNDWTILPFYAFDYNDGTYTLNTPHFTGDFKIVDREWNIQLGTKTQEQIEAGKNFCLDYAATVGDNIRFDGIDNANSDTRLRMTLKADGIGNKPTSITEPPLITNSEIHYDYFNLQGMKVNRPTKGIYIRHNNQISEKIYIR</sequence>